<dbReference type="EMBL" id="JABDTM020025831">
    <property type="protein sequence ID" value="KAH0812716.1"/>
    <property type="molecule type" value="Genomic_DNA"/>
</dbReference>
<evidence type="ECO:0000256" key="1">
    <source>
        <dbReference type="SAM" id="MobiDB-lite"/>
    </source>
</evidence>
<evidence type="ECO:0000313" key="2">
    <source>
        <dbReference type="EMBL" id="KAH0812716.1"/>
    </source>
</evidence>
<feature type="compositionally biased region" description="Polar residues" evidence="1">
    <location>
        <begin position="725"/>
        <end position="737"/>
    </location>
</feature>
<gene>
    <name evidence="2" type="ORF">GEV33_010075</name>
</gene>
<feature type="compositionally biased region" description="Basic and acidic residues" evidence="1">
    <location>
        <begin position="316"/>
        <end position="330"/>
    </location>
</feature>
<sequence>MADVVRLASARVRRDLSPDAVQKTAAGRKIYSRLFCERLINIQIAVIILRPRPSHSTMTIYGGALRRDTGTRQDGRRPAKIDSGPVPAMQIIRREGPGTRNVISIRYRRDPTARATVSIANHRQDGGDVGRRWRSFFEFPSRFRHARWRQGVTSTDVTRTIRFDVVIFLPSEFLLTTTFKLHPGGTESTYANSRRIRRSKLVELVEFRVVEMRRESSSASQLNNLAGIDCKLGKKRPKVVRVIVINLHCRTKTAALAGRESSGGVGPFGTRNVQFCRDARAKYNPQLHIENWSDDAPPGRDSAPQIDTSSTAQREINTESKSGKYGGESHFDRWPDRRALQSVLDGVLLCSSVTFLIKTPVLSLGNGTITIGREGFQLKAYSFLKGLHYPASVLHLSRHPDTHGFHQDRLRLIDSPGPLRKKTPSPNRPEFIKSDLEGVPFLTGQRLVRPRKPIPLNFVYRSLSLSRFVSSETRAASPRISITDPPEEHPRRPLSAPPSPTLCMSGTARPTPMTRMTFEIQLYEIKAASLGNTAPGKKLMKTHRPKRISDRTASFLILTHTHTAHRIKGDERHDDFNKPIKGMIFGLGSVMSAAPSRPPPRYLPFVRIINNEDWSEPPRHARCNSLLKYKFPAKNENVPKVADLKIQELNISSRLGRELKVSKSNLARGGSSDACIVFLLMGKNRGGGGGRTGGQKIPAIVLMSIIYWKEEIEGRNRTSRRHQNPPRNSPKSESNPLMRSTLSLTSLLFSDEATPTPASLPQFPFHAETDRANKCTPDDCCSFLLKACSVEMYGDGVRVDSFLLARIRTISRRVDGDVDGTKRSPTPNVCKQNVGISQEVLIKFVDRRTDKSRLVVHILAPLEIEDPTRSFQLVLDLNAPTLMNENNTDVASEAAV</sequence>
<reference evidence="2" key="2">
    <citation type="submission" date="2021-08" db="EMBL/GenBank/DDBJ databases">
        <authorList>
            <person name="Eriksson T."/>
        </authorList>
    </citation>
    <scope>NUCLEOTIDE SEQUENCE</scope>
    <source>
        <strain evidence="2">Stoneville</strain>
        <tissue evidence="2">Whole head</tissue>
    </source>
</reference>
<evidence type="ECO:0000313" key="3">
    <source>
        <dbReference type="Proteomes" id="UP000719412"/>
    </source>
</evidence>
<feature type="compositionally biased region" description="Polar residues" evidence="1">
    <location>
        <begin position="305"/>
        <end position="315"/>
    </location>
</feature>
<proteinExistence type="predicted"/>
<feature type="region of interest" description="Disordered" evidence="1">
    <location>
        <begin position="715"/>
        <end position="737"/>
    </location>
</feature>
<organism evidence="2 3">
    <name type="scientific">Tenebrio molitor</name>
    <name type="common">Yellow mealworm beetle</name>
    <dbReference type="NCBI Taxonomy" id="7067"/>
    <lineage>
        <taxon>Eukaryota</taxon>
        <taxon>Metazoa</taxon>
        <taxon>Ecdysozoa</taxon>
        <taxon>Arthropoda</taxon>
        <taxon>Hexapoda</taxon>
        <taxon>Insecta</taxon>
        <taxon>Pterygota</taxon>
        <taxon>Neoptera</taxon>
        <taxon>Endopterygota</taxon>
        <taxon>Coleoptera</taxon>
        <taxon>Polyphaga</taxon>
        <taxon>Cucujiformia</taxon>
        <taxon>Tenebrionidae</taxon>
        <taxon>Tenebrio</taxon>
    </lineage>
</organism>
<reference evidence="2" key="1">
    <citation type="journal article" date="2020" name="J Insects Food Feed">
        <title>The yellow mealworm (Tenebrio molitor) genome: a resource for the emerging insects as food and feed industry.</title>
        <authorList>
            <person name="Eriksson T."/>
            <person name="Andere A."/>
            <person name="Kelstrup H."/>
            <person name="Emery V."/>
            <person name="Picard C."/>
        </authorList>
    </citation>
    <scope>NUCLEOTIDE SEQUENCE</scope>
    <source>
        <strain evidence="2">Stoneville</strain>
        <tissue evidence="2">Whole head</tissue>
    </source>
</reference>
<feature type="region of interest" description="Disordered" evidence="1">
    <location>
        <begin position="474"/>
        <end position="505"/>
    </location>
</feature>
<feature type="region of interest" description="Disordered" evidence="1">
    <location>
        <begin position="289"/>
        <end position="330"/>
    </location>
</feature>
<accession>A0A8J6HDV7</accession>
<comment type="caution">
    <text evidence="2">The sequence shown here is derived from an EMBL/GenBank/DDBJ whole genome shotgun (WGS) entry which is preliminary data.</text>
</comment>
<keyword evidence="3" id="KW-1185">Reference proteome</keyword>
<name>A0A8J6HDV7_TENMO</name>
<protein>
    <submittedName>
        <fullName evidence="2">Uncharacterized protein</fullName>
    </submittedName>
</protein>
<dbReference type="Proteomes" id="UP000719412">
    <property type="component" value="Unassembled WGS sequence"/>
</dbReference>
<dbReference type="AlphaFoldDB" id="A0A8J6HDV7"/>